<name>A0A1F5YCD9_9BACT</name>
<reference evidence="1 2" key="1">
    <citation type="journal article" date="2016" name="Nat. Commun.">
        <title>Thousands of microbial genomes shed light on interconnected biogeochemical processes in an aquifer system.</title>
        <authorList>
            <person name="Anantharaman K."/>
            <person name="Brown C.T."/>
            <person name="Hug L.A."/>
            <person name="Sharon I."/>
            <person name="Castelle C.J."/>
            <person name="Probst A.J."/>
            <person name="Thomas B.C."/>
            <person name="Singh A."/>
            <person name="Wilkins M.J."/>
            <person name="Karaoz U."/>
            <person name="Brodie E.L."/>
            <person name="Williams K.H."/>
            <person name="Hubbard S.S."/>
            <person name="Banfield J.F."/>
        </authorList>
    </citation>
    <scope>NUCLEOTIDE SEQUENCE [LARGE SCALE GENOMIC DNA]</scope>
</reference>
<organism evidence="1 2">
    <name type="scientific">Candidatus Glassbacteria bacterium RBG_16_58_8</name>
    <dbReference type="NCBI Taxonomy" id="1817866"/>
    <lineage>
        <taxon>Bacteria</taxon>
        <taxon>Candidatus Glassiibacteriota</taxon>
    </lineage>
</organism>
<proteinExistence type="predicted"/>
<evidence type="ECO:0000313" key="1">
    <source>
        <dbReference type="EMBL" id="OGF97789.1"/>
    </source>
</evidence>
<dbReference type="AlphaFoldDB" id="A0A1F5YCD9"/>
<protein>
    <submittedName>
        <fullName evidence="1">Uncharacterized protein</fullName>
    </submittedName>
</protein>
<sequence length="93" mass="10123">MLFNAAVTPTDEAHAFPGIVAPQPHFYVAQNQLDPYPGCEGQNVDGQLNHSDQMFAEIAGVWQNYTAISGDLMIWGVGHYGTEIVTFGTQPVE</sequence>
<evidence type="ECO:0000313" key="2">
    <source>
        <dbReference type="Proteomes" id="UP000179034"/>
    </source>
</evidence>
<dbReference type="EMBL" id="MFIW01000052">
    <property type="protein sequence ID" value="OGF97789.1"/>
    <property type="molecule type" value="Genomic_DNA"/>
</dbReference>
<comment type="caution">
    <text evidence="1">The sequence shown here is derived from an EMBL/GenBank/DDBJ whole genome shotgun (WGS) entry which is preliminary data.</text>
</comment>
<dbReference type="Proteomes" id="UP000179034">
    <property type="component" value="Unassembled WGS sequence"/>
</dbReference>
<gene>
    <name evidence="1" type="ORF">A2Z06_00540</name>
</gene>
<accession>A0A1F5YCD9</accession>